<feature type="active site" description="Nucleophile" evidence="4">
    <location>
        <position position="48"/>
    </location>
</feature>
<dbReference type="AlphaFoldDB" id="I3YFZ2"/>
<dbReference type="SUPFAM" id="SSF52151">
    <property type="entry name" value="FabD/lysophospholipase-like"/>
    <property type="match status" value="1"/>
</dbReference>
<proteinExistence type="predicted"/>
<dbReference type="GO" id="GO:0016042">
    <property type="term" value="P:lipid catabolic process"/>
    <property type="evidence" value="ECO:0007669"/>
    <property type="project" value="UniProtKB-UniRule"/>
</dbReference>
<sequence length="296" mass="32481">MSSSEDRPARPKIAVVLSSGGIKPLAAIPLFEFLDEADIPVDLLVGCSGGSIMSALRGSGYDSDKILELIGKVAHRSLFSSVDFRALLGMAKLPFGRFNTRTGLIRPRKLKLALHEMFGDRRVEDLYPKTVIQATDIQTGEGVIIEAGLLRDAVYASSAVFPLLPPIEVNGRWLGDGYYTSSLPVLEAVKRDIDVIIAVIFHDPLDHRADSYTACLSNYYTIQGDAITRFQLALSINLHHHEIIIIKVPFATPINMWDVHHIPRIIETGRAVVEQQKSEILLAIQSFSPPSSVTGV</sequence>
<dbReference type="STRING" id="765911.Thivi_4089"/>
<evidence type="ECO:0000259" key="5">
    <source>
        <dbReference type="PROSITE" id="PS51635"/>
    </source>
</evidence>
<feature type="short sequence motif" description="GXSXG" evidence="4">
    <location>
        <begin position="46"/>
        <end position="50"/>
    </location>
</feature>
<dbReference type="GO" id="GO:0016787">
    <property type="term" value="F:hydrolase activity"/>
    <property type="evidence" value="ECO:0007669"/>
    <property type="project" value="UniProtKB-UniRule"/>
</dbReference>
<feature type="domain" description="PNPLA" evidence="5">
    <location>
        <begin position="15"/>
        <end position="189"/>
    </location>
</feature>
<evidence type="ECO:0000256" key="3">
    <source>
        <dbReference type="ARBA" id="ARBA00023098"/>
    </source>
</evidence>
<dbReference type="PROSITE" id="PS51635">
    <property type="entry name" value="PNPLA"/>
    <property type="match status" value="1"/>
</dbReference>
<dbReference type="Gene3D" id="3.40.1090.10">
    <property type="entry name" value="Cytosolic phospholipase A2 catalytic domain"/>
    <property type="match status" value="2"/>
</dbReference>
<keyword evidence="7" id="KW-1185">Reference proteome</keyword>
<evidence type="ECO:0000313" key="7">
    <source>
        <dbReference type="Proteomes" id="UP000006062"/>
    </source>
</evidence>
<dbReference type="eggNOG" id="COG1752">
    <property type="taxonomic scope" value="Bacteria"/>
</dbReference>
<gene>
    <name evidence="6" type="ordered locus">Thivi_4089</name>
</gene>
<comment type="caution">
    <text evidence="4">Lacks conserved residue(s) required for the propagation of feature annotation.</text>
</comment>
<evidence type="ECO:0000313" key="6">
    <source>
        <dbReference type="EMBL" id="AFL75910.1"/>
    </source>
</evidence>
<dbReference type="KEGG" id="tvi:Thivi_4089"/>
<dbReference type="InterPro" id="IPR016035">
    <property type="entry name" value="Acyl_Trfase/lysoPLipase"/>
</dbReference>
<dbReference type="Proteomes" id="UP000006062">
    <property type="component" value="Chromosome"/>
</dbReference>
<evidence type="ECO:0000256" key="4">
    <source>
        <dbReference type="PROSITE-ProRule" id="PRU01161"/>
    </source>
</evidence>
<keyword evidence="2 4" id="KW-0442">Lipid degradation</keyword>
<evidence type="ECO:0000256" key="2">
    <source>
        <dbReference type="ARBA" id="ARBA00022963"/>
    </source>
</evidence>
<dbReference type="HOGENOM" id="CLU_933636_0_0_6"/>
<protein>
    <submittedName>
        <fullName evidence="6">Putative esterase of the alpha-beta hydrolase superfamily</fullName>
    </submittedName>
</protein>
<evidence type="ECO:0000256" key="1">
    <source>
        <dbReference type="ARBA" id="ARBA00022801"/>
    </source>
</evidence>
<reference evidence="6 7" key="1">
    <citation type="submission" date="2012-06" db="EMBL/GenBank/DDBJ databases">
        <title>Complete sequence of Thiocystis violascens DSM 198.</title>
        <authorList>
            <consortium name="US DOE Joint Genome Institute"/>
            <person name="Lucas S."/>
            <person name="Han J."/>
            <person name="Lapidus A."/>
            <person name="Cheng J.-F."/>
            <person name="Goodwin L."/>
            <person name="Pitluck S."/>
            <person name="Peters L."/>
            <person name="Ovchinnikova G."/>
            <person name="Teshima H."/>
            <person name="Detter J.C."/>
            <person name="Han C."/>
            <person name="Tapia R."/>
            <person name="Land M."/>
            <person name="Hauser L."/>
            <person name="Kyrpides N."/>
            <person name="Ivanova N."/>
            <person name="Pagani I."/>
            <person name="Vogl K."/>
            <person name="Liu Z."/>
            <person name="Frigaard N.-U."/>
            <person name="Bryant D."/>
            <person name="Woyke T."/>
        </authorList>
    </citation>
    <scope>NUCLEOTIDE SEQUENCE [LARGE SCALE GENOMIC DNA]</scope>
    <source>
        <strain evidence="7">ATCC 17096 / DSM 198 / 6111</strain>
    </source>
</reference>
<dbReference type="Pfam" id="PF01734">
    <property type="entry name" value="Patatin"/>
    <property type="match status" value="1"/>
</dbReference>
<dbReference type="OrthoDB" id="5290098at2"/>
<dbReference type="InterPro" id="IPR002641">
    <property type="entry name" value="PNPLA_dom"/>
</dbReference>
<dbReference type="RefSeq" id="WP_014780295.1">
    <property type="nucleotide sequence ID" value="NC_018012.1"/>
</dbReference>
<keyword evidence="1 4" id="KW-0378">Hydrolase</keyword>
<accession>I3YFZ2</accession>
<dbReference type="PANTHER" id="PTHR14226">
    <property type="entry name" value="NEUROPATHY TARGET ESTERASE/SWISS CHEESE D.MELANOGASTER"/>
    <property type="match status" value="1"/>
</dbReference>
<organism evidence="6 7">
    <name type="scientific">Thiocystis violascens (strain ATCC 17096 / DSM 198 / 6111)</name>
    <name type="common">Chromatium violascens</name>
    <dbReference type="NCBI Taxonomy" id="765911"/>
    <lineage>
        <taxon>Bacteria</taxon>
        <taxon>Pseudomonadati</taxon>
        <taxon>Pseudomonadota</taxon>
        <taxon>Gammaproteobacteria</taxon>
        <taxon>Chromatiales</taxon>
        <taxon>Chromatiaceae</taxon>
        <taxon>Thiocystis</taxon>
    </lineage>
</organism>
<dbReference type="InterPro" id="IPR050301">
    <property type="entry name" value="NTE"/>
</dbReference>
<keyword evidence="3 4" id="KW-0443">Lipid metabolism</keyword>
<dbReference type="EMBL" id="CP003154">
    <property type="protein sequence ID" value="AFL75910.1"/>
    <property type="molecule type" value="Genomic_DNA"/>
</dbReference>
<feature type="active site" description="Proton acceptor" evidence="4">
    <location>
        <position position="176"/>
    </location>
</feature>
<name>I3YFZ2_THIV6</name>
<dbReference type="PANTHER" id="PTHR14226:SF29">
    <property type="entry name" value="NEUROPATHY TARGET ESTERASE SWS"/>
    <property type="match status" value="1"/>
</dbReference>